<gene>
    <name evidence="1" type="ORF">VSP0166_LOCUS10413</name>
</gene>
<name>A0A7S4IBJ1_9EUKA</name>
<evidence type="ECO:0000313" key="1">
    <source>
        <dbReference type="EMBL" id="CAE2224170.1"/>
    </source>
</evidence>
<dbReference type="EMBL" id="HBKP01014670">
    <property type="protein sequence ID" value="CAE2224170.1"/>
    <property type="molecule type" value="Transcribed_RNA"/>
</dbReference>
<reference evidence="1" key="1">
    <citation type="submission" date="2021-01" db="EMBL/GenBank/DDBJ databases">
        <authorList>
            <person name="Corre E."/>
            <person name="Pelletier E."/>
            <person name="Niang G."/>
            <person name="Scheremetjew M."/>
            <person name="Finn R."/>
            <person name="Kale V."/>
            <person name="Holt S."/>
            <person name="Cochrane G."/>
            <person name="Meng A."/>
            <person name="Brown T."/>
            <person name="Cohen L."/>
        </authorList>
    </citation>
    <scope>NUCLEOTIDE SEQUENCE</scope>
    <source>
        <strain evidence="1">DIVA3 518/3/11/1/6</strain>
    </source>
</reference>
<organism evidence="1">
    <name type="scientific">Vannella robusta</name>
    <dbReference type="NCBI Taxonomy" id="1487602"/>
    <lineage>
        <taxon>Eukaryota</taxon>
        <taxon>Amoebozoa</taxon>
        <taxon>Discosea</taxon>
        <taxon>Flabellinia</taxon>
        <taxon>Vannellidae</taxon>
        <taxon>Vannella</taxon>
    </lineage>
</organism>
<proteinExistence type="predicted"/>
<protein>
    <submittedName>
        <fullName evidence="1">Uncharacterized protein</fullName>
    </submittedName>
</protein>
<accession>A0A7S4IBJ1</accession>
<dbReference type="AlphaFoldDB" id="A0A7S4IBJ1"/>
<sequence>MSQEERLRCIVVVPSTHQAAAGEITKSYFLHYFNETESVGASCEDHVLNPEGVWDEQELLSVVVRHMVDRSIGKTFFGDSFRMQRDVLSVSDDESVAELLQNTTTS</sequence>